<evidence type="ECO:0000256" key="2">
    <source>
        <dbReference type="PROSITE-ProRule" id="PRU00703"/>
    </source>
</evidence>
<dbReference type="InterPro" id="IPR046342">
    <property type="entry name" value="CBS_dom_sf"/>
</dbReference>
<evidence type="ECO:0000256" key="3">
    <source>
        <dbReference type="SAM" id="MobiDB-lite"/>
    </source>
</evidence>
<dbReference type="AlphaFoldDB" id="A0ABD5PG79"/>
<protein>
    <submittedName>
        <fullName evidence="5">CBS domain-containing protein</fullName>
    </submittedName>
</protein>
<keyword evidence="6" id="KW-1185">Reference proteome</keyword>
<dbReference type="Gene3D" id="3.10.580.10">
    <property type="entry name" value="CBS-domain"/>
    <property type="match status" value="3"/>
</dbReference>
<dbReference type="PANTHER" id="PTHR43080">
    <property type="entry name" value="CBS DOMAIN-CONTAINING PROTEIN CBSX3, MITOCHONDRIAL"/>
    <property type="match status" value="1"/>
</dbReference>
<accession>A0ABD5PG79</accession>
<dbReference type="SUPFAM" id="SSF54631">
    <property type="entry name" value="CBS-domain pair"/>
    <property type="match status" value="2"/>
</dbReference>
<dbReference type="Proteomes" id="UP001595921">
    <property type="component" value="Unassembled WGS sequence"/>
</dbReference>
<evidence type="ECO:0000256" key="1">
    <source>
        <dbReference type="ARBA" id="ARBA00023122"/>
    </source>
</evidence>
<dbReference type="InterPro" id="IPR036567">
    <property type="entry name" value="RHF-like"/>
</dbReference>
<sequence length="408" mass="44268">MDVRELVSTEFPSFDAEARISRLTGAFEDPTRKAVVVTEDGEYAGVVTRRQLDAARRDPNAKIGSLRWHVARLDADDDVRTAARLMLGSDAKVLPVFDDGAFVGVLTADAVLGAVEPYLDVLRVDDVATMDGEAAEGLVSVTRGTTLGEALHLFRDHRVTHLPVLDAGSAVGVVSLVDVVEFTTRDANRSQGGGSPLSTPGGRSHGGFGAREGELDRLLDLPVRDVMSEPVVTVGPDERLDRAVGTMLDYGVSSLVVTDDESGATVGIVTTTDVLESLTWTDERRLPVQITGVDLLDDLDRETVSDMVERATRKYGDMTVLEANVALHEHDEKLRGTPLVLARVRLFTDKGHFVATGEGYGARHALTKACSVLERKVREAKEYGWTKKHDVDGYRRTMAGGHRGRRTP</sequence>
<dbReference type="InterPro" id="IPR051257">
    <property type="entry name" value="Diverse_CBS-Domain"/>
</dbReference>
<dbReference type="InterPro" id="IPR000644">
    <property type="entry name" value="CBS_dom"/>
</dbReference>
<dbReference type="Pfam" id="PF00571">
    <property type="entry name" value="CBS"/>
    <property type="match status" value="4"/>
</dbReference>
<dbReference type="SUPFAM" id="SSF69754">
    <property type="entry name" value="Ribosome binding protein Y (YfiA homologue)"/>
    <property type="match status" value="1"/>
</dbReference>
<gene>
    <name evidence="5" type="ORF">ACFO0N_17520</name>
</gene>
<evidence type="ECO:0000313" key="5">
    <source>
        <dbReference type="EMBL" id="MFC4359748.1"/>
    </source>
</evidence>
<reference evidence="5 6" key="1">
    <citation type="journal article" date="2019" name="Int. J. Syst. Evol. Microbiol.">
        <title>The Global Catalogue of Microorganisms (GCM) 10K type strain sequencing project: providing services to taxonomists for standard genome sequencing and annotation.</title>
        <authorList>
            <consortium name="The Broad Institute Genomics Platform"/>
            <consortium name="The Broad Institute Genome Sequencing Center for Infectious Disease"/>
            <person name="Wu L."/>
            <person name="Ma J."/>
        </authorList>
    </citation>
    <scope>NUCLEOTIDE SEQUENCE [LARGE SCALE GENOMIC DNA]</scope>
    <source>
        <strain evidence="5 6">CGMCC 1.12553</strain>
    </source>
</reference>
<dbReference type="RefSeq" id="WP_267621358.1">
    <property type="nucleotide sequence ID" value="NZ_JAODIW010000006.1"/>
</dbReference>
<dbReference type="PANTHER" id="PTHR43080:SF2">
    <property type="entry name" value="CBS DOMAIN-CONTAINING PROTEIN"/>
    <property type="match status" value="1"/>
</dbReference>
<keyword evidence="1 2" id="KW-0129">CBS domain</keyword>
<feature type="domain" description="CBS" evidence="4">
    <location>
        <begin position="227"/>
        <end position="286"/>
    </location>
</feature>
<evidence type="ECO:0000259" key="4">
    <source>
        <dbReference type="PROSITE" id="PS51371"/>
    </source>
</evidence>
<proteinExistence type="predicted"/>
<comment type="caution">
    <text evidence="5">The sequence shown here is derived from an EMBL/GenBank/DDBJ whole genome shotgun (WGS) entry which is preliminary data.</text>
</comment>
<dbReference type="EMBL" id="JBHSDS010000008">
    <property type="protein sequence ID" value="MFC4359748.1"/>
    <property type="molecule type" value="Genomic_DNA"/>
</dbReference>
<evidence type="ECO:0000313" key="6">
    <source>
        <dbReference type="Proteomes" id="UP001595921"/>
    </source>
</evidence>
<organism evidence="5 6">
    <name type="scientific">Halobium salinum</name>
    <dbReference type="NCBI Taxonomy" id="1364940"/>
    <lineage>
        <taxon>Archaea</taxon>
        <taxon>Methanobacteriati</taxon>
        <taxon>Methanobacteriota</taxon>
        <taxon>Stenosarchaea group</taxon>
        <taxon>Halobacteria</taxon>
        <taxon>Halobacteriales</taxon>
        <taxon>Haloferacaceae</taxon>
        <taxon>Halobium</taxon>
    </lineage>
</organism>
<feature type="region of interest" description="Disordered" evidence="3">
    <location>
        <begin position="187"/>
        <end position="209"/>
    </location>
</feature>
<dbReference type="PROSITE" id="PS51371">
    <property type="entry name" value="CBS"/>
    <property type="match status" value="2"/>
</dbReference>
<name>A0ABD5PG79_9EURY</name>
<dbReference type="SMART" id="SM00116">
    <property type="entry name" value="CBS"/>
    <property type="match status" value="4"/>
</dbReference>
<feature type="domain" description="CBS" evidence="4">
    <location>
        <begin position="134"/>
        <end position="190"/>
    </location>
</feature>